<keyword evidence="3" id="KW-0687">Ribonucleoprotein</keyword>
<organism evidence="6 7">
    <name type="scientific">Cyanidioschyzon merolae (strain NIES-3377 / 10D)</name>
    <name type="common">Unicellular red alga</name>
    <dbReference type="NCBI Taxonomy" id="280699"/>
    <lineage>
        <taxon>Eukaryota</taxon>
        <taxon>Rhodophyta</taxon>
        <taxon>Bangiophyceae</taxon>
        <taxon>Cyanidiales</taxon>
        <taxon>Cyanidiaceae</taxon>
        <taxon>Cyanidioschyzon</taxon>
    </lineage>
</organism>
<protein>
    <recommendedName>
        <fullName evidence="4">Large ribosomal subunit protein uL30m</fullName>
    </recommendedName>
</protein>
<dbReference type="GO" id="GO:0006412">
    <property type="term" value="P:translation"/>
    <property type="evidence" value="ECO:0007669"/>
    <property type="project" value="InterPro"/>
</dbReference>
<comment type="similarity">
    <text evidence="1">Belongs to the universal ribosomal protein uL30 family.</text>
</comment>
<dbReference type="CDD" id="cd01658">
    <property type="entry name" value="Ribosomal_L30"/>
    <property type="match status" value="1"/>
</dbReference>
<dbReference type="Gramene" id="CML149CT">
    <property type="protein sequence ID" value="CML149CT"/>
    <property type="gene ID" value="CML149C"/>
</dbReference>
<dbReference type="Pfam" id="PF00327">
    <property type="entry name" value="Ribosomal_L30"/>
    <property type="match status" value="1"/>
</dbReference>
<keyword evidence="7" id="KW-1185">Reference proteome</keyword>
<dbReference type="GeneID" id="16994611"/>
<dbReference type="InterPro" id="IPR016082">
    <property type="entry name" value="Ribosomal_uL30_ferredoxin-like"/>
</dbReference>
<reference evidence="6 7" key="1">
    <citation type="journal article" date="2004" name="Nature">
        <title>Genome sequence of the ultrasmall unicellular red alga Cyanidioschyzon merolae 10D.</title>
        <authorList>
            <person name="Matsuzaki M."/>
            <person name="Misumi O."/>
            <person name="Shin-i T."/>
            <person name="Maruyama S."/>
            <person name="Takahara M."/>
            <person name="Miyagishima S."/>
            <person name="Mori T."/>
            <person name="Nishida K."/>
            <person name="Yagisawa F."/>
            <person name="Nishida K."/>
            <person name="Yoshida Y."/>
            <person name="Nishimura Y."/>
            <person name="Nakao S."/>
            <person name="Kobayashi T."/>
            <person name="Momoyama Y."/>
            <person name="Higashiyama T."/>
            <person name="Minoda A."/>
            <person name="Sano M."/>
            <person name="Nomoto H."/>
            <person name="Oishi K."/>
            <person name="Hayashi H."/>
            <person name="Ohta F."/>
            <person name="Nishizaka S."/>
            <person name="Haga S."/>
            <person name="Miura S."/>
            <person name="Morishita T."/>
            <person name="Kabeya Y."/>
            <person name="Terasawa K."/>
            <person name="Suzuki Y."/>
            <person name="Ishii Y."/>
            <person name="Asakawa S."/>
            <person name="Takano H."/>
            <person name="Ohta N."/>
            <person name="Kuroiwa H."/>
            <person name="Tanaka K."/>
            <person name="Shimizu N."/>
            <person name="Sugano S."/>
            <person name="Sato N."/>
            <person name="Nozaki H."/>
            <person name="Ogasawara N."/>
            <person name="Kohara Y."/>
            <person name="Kuroiwa T."/>
        </authorList>
    </citation>
    <scope>NUCLEOTIDE SEQUENCE [LARGE SCALE GENOMIC DNA]</scope>
    <source>
        <strain evidence="6 7">10D</strain>
    </source>
</reference>
<evidence type="ECO:0000256" key="1">
    <source>
        <dbReference type="ARBA" id="ARBA00007594"/>
    </source>
</evidence>
<dbReference type="Gene3D" id="3.30.1390.20">
    <property type="entry name" value="Ribosomal protein L30, ferredoxin-like fold domain"/>
    <property type="match status" value="1"/>
</dbReference>
<reference evidence="6 7" key="2">
    <citation type="journal article" date="2007" name="BMC Biol.">
        <title>A 100%-complete sequence reveals unusually simple genomic features in the hot-spring red alga Cyanidioschyzon merolae.</title>
        <authorList>
            <person name="Nozaki H."/>
            <person name="Takano H."/>
            <person name="Misumi O."/>
            <person name="Terasawa K."/>
            <person name="Matsuzaki M."/>
            <person name="Maruyama S."/>
            <person name="Nishida K."/>
            <person name="Yagisawa F."/>
            <person name="Yoshida Y."/>
            <person name="Fujiwara T."/>
            <person name="Takio S."/>
            <person name="Tamura K."/>
            <person name="Chung S.J."/>
            <person name="Nakamura S."/>
            <person name="Kuroiwa H."/>
            <person name="Tanaka K."/>
            <person name="Sato N."/>
            <person name="Kuroiwa T."/>
        </authorList>
    </citation>
    <scope>NUCLEOTIDE SEQUENCE [LARGE SCALE GENOMIC DNA]</scope>
    <source>
        <strain evidence="6 7">10D</strain>
    </source>
</reference>
<feature type="domain" description="Large ribosomal subunit protein uL30-like ferredoxin-like fold" evidence="5">
    <location>
        <begin position="9"/>
        <end position="59"/>
    </location>
</feature>
<dbReference type="NCBIfam" id="TIGR01308">
    <property type="entry name" value="rpmD_bact"/>
    <property type="match status" value="1"/>
</dbReference>
<evidence type="ECO:0000256" key="2">
    <source>
        <dbReference type="ARBA" id="ARBA00022980"/>
    </source>
</evidence>
<proteinExistence type="inferred from homology"/>
<evidence type="ECO:0000313" key="6">
    <source>
        <dbReference type="EMBL" id="BAM80755.1"/>
    </source>
</evidence>
<evidence type="ECO:0000259" key="5">
    <source>
        <dbReference type="Pfam" id="PF00327"/>
    </source>
</evidence>
<dbReference type="GO" id="GO:0022625">
    <property type="term" value="C:cytosolic large ribosomal subunit"/>
    <property type="evidence" value="ECO:0007669"/>
    <property type="project" value="TreeGrafter"/>
</dbReference>
<dbReference type="OrthoDB" id="3790at2759"/>
<dbReference type="GO" id="GO:0003735">
    <property type="term" value="F:structural constituent of ribosome"/>
    <property type="evidence" value="ECO:0007669"/>
    <property type="project" value="InterPro"/>
</dbReference>
<dbReference type="Proteomes" id="UP000007014">
    <property type="component" value="Chromosome 12"/>
</dbReference>
<evidence type="ECO:0000313" key="7">
    <source>
        <dbReference type="Proteomes" id="UP000007014"/>
    </source>
</evidence>
<evidence type="ECO:0000256" key="4">
    <source>
        <dbReference type="ARBA" id="ARBA00035281"/>
    </source>
</evidence>
<gene>
    <name evidence="6" type="ORF">CYME_CML149C</name>
</gene>
<dbReference type="PANTHER" id="PTHR15892">
    <property type="entry name" value="MITOCHONDRIAL RIBOSOMAL PROTEIN L30"/>
    <property type="match status" value="1"/>
</dbReference>
<dbReference type="HOGENOM" id="CLU_131047_2_1_1"/>
<dbReference type="HAMAP" id="MF_01371_B">
    <property type="entry name" value="Ribosomal_uL30_B"/>
    <property type="match status" value="1"/>
</dbReference>
<dbReference type="AlphaFoldDB" id="M1V5J0"/>
<name>M1V5J0_CYAM1</name>
<dbReference type="OMA" id="IRKHRIK"/>
<dbReference type="InterPro" id="IPR005996">
    <property type="entry name" value="Ribosomal_uL30_bac-type"/>
</dbReference>
<dbReference type="RefSeq" id="XP_005536791.1">
    <property type="nucleotide sequence ID" value="XM_005536734.1"/>
</dbReference>
<dbReference type="EMBL" id="AP006494">
    <property type="protein sequence ID" value="BAM80755.1"/>
    <property type="molecule type" value="Genomic_DNA"/>
</dbReference>
<dbReference type="SUPFAM" id="SSF55129">
    <property type="entry name" value="Ribosomal protein L30p/L7e"/>
    <property type="match status" value="1"/>
</dbReference>
<dbReference type="KEGG" id="cme:CYME_CML149C"/>
<keyword evidence="2 6" id="KW-0689">Ribosomal protein</keyword>
<dbReference type="PANTHER" id="PTHR15892:SF2">
    <property type="entry name" value="LARGE RIBOSOMAL SUBUNIT PROTEIN UL30M"/>
    <property type="match status" value="1"/>
</dbReference>
<accession>M1V5J0</accession>
<evidence type="ECO:0000256" key="3">
    <source>
        <dbReference type="ARBA" id="ARBA00023274"/>
    </source>
</evidence>
<dbReference type="InterPro" id="IPR036919">
    <property type="entry name" value="Ribo_uL30_ferredoxin-like_sf"/>
</dbReference>
<sequence>MRSLPDTKLLVTLRRSLRGVPERQRRILEALGLRRINQTVLHEDGPVTWGAVRKLIHLVELERVAAAEAAQRRRQKNGVPPSPHL</sequence>